<accession>A0A0G0Y4B4</accession>
<name>A0A0G0Y4B4_9BACT</name>
<protein>
    <submittedName>
        <fullName evidence="2">Appr-1-p processing enzyme family protein</fullName>
    </submittedName>
</protein>
<dbReference type="EMBL" id="LCCN01000016">
    <property type="protein sequence ID" value="KKS31610.1"/>
    <property type="molecule type" value="Genomic_DNA"/>
</dbReference>
<reference evidence="2 3" key="1">
    <citation type="journal article" date="2015" name="Nature">
        <title>rRNA introns, odd ribosomes, and small enigmatic genomes across a large radiation of phyla.</title>
        <authorList>
            <person name="Brown C.T."/>
            <person name="Hug L.A."/>
            <person name="Thomas B.C."/>
            <person name="Sharon I."/>
            <person name="Castelle C.J."/>
            <person name="Singh A."/>
            <person name="Wilkins M.J."/>
            <person name="Williams K.H."/>
            <person name="Banfield J.F."/>
        </authorList>
    </citation>
    <scope>NUCLEOTIDE SEQUENCE [LARGE SCALE GENOMIC DNA]</scope>
</reference>
<dbReference type="Proteomes" id="UP000034160">
    <property type="component" value="Unassembled WGS sequence"/>
</dbReference>
<proteinExistence type="predicted"/>
<dbReference type="Gene3D" id="3.40.220.10">
    <property type="entry name" value="Leucine Aminopeptidase, subunit E, domain 1"/>
    <property type="match status" value="1"/>
</dbReference>
<dbReference type="STRING" id="1618356.UU93_C0016G0012"/>
<evidence type="ECO:0000313" key="2">
    <source>
        <dbReference type="EMBL" id="KKS31610.1"/>
    </source>
</evidence>
<evidence type="ECO:0000259" key="1">
    <source>
        <dbReference type="PROSITE" id="PS51154"/>
    </source>
</evidence>
<dbReference type="InterPro" id="IPR002589">
    <property type="entry name" value="Macro_dom"/>
</dbReference>
<evidence type="ECO:0000313" key="3">
    <source>
        <dbReference type="Proteomes" id="UP000034160"/>
    </source>
</evidence>
<dbReference type="PATRIC" id="fig|1618356.3.peg.655"/>
<dbReference type="AlphaFoldDB" id="A0A0G0Y4B4"/>
<organism evidence="2 3">
    <name type="scientific">Candidatus Amesbacteria bacterium GW2011_GWA2_42_12</name>
    <dbReference type="NCBI Taxonomy" id="1618356"/>
    <lineage>
        <taxon>Bacteria</taxon>
        <taxon>Candidatus Amesiibacteriota</taxon>
    </lineage>
</organism>
<dbReference type="NCBIfam" id="NF001664">
    <property type="entry name" value="PRK00431.1-6"/>
    <property type="match status" value="1"/>
</dbReference>
<dbReference type="PROSITE" id="PS51154">
    <property type="entry name" value="MACRO"/>
    <property type="match status" value="1"/>
</dbReference>
<dbReference type="CDD" id="cd02908">
    <property type="entry name" value="Macro_OAADPr_deacetylase"/>
    <property type="match status" value="1"/>
</dbReference>
<comment type="caution">
    <text evidence="2">The sequence shown here is derived from an EMBL/GenBank/DDBJ whole genome shotgun (WGS) entry which is preliminary data.</text>
</comment>
<dbReference type="Pfam" id="PF01661">
    <property type="entry name" value="Macro"/>
    <property type="match status" value="1"/>
</dbReference>
<sequence>MKTNITVLQTDITQISVDIIVNAANETLLGGGGIDGAIHYAAGPMLLEECKTLGGCKTGEAKFTKAYNLSAQYIIHTVGPIYGGENGNEPTLLASCYNNSIKLADRLKAKTIAFPCISTGAFRYPHDEATVIAIETVQNYLDNNYTSLEQIFFVTYSDLDYKLYKQKLEAGTVDIITL</sequence>
<dbReference type="SMART" id="SM00506">
    <property type="entry name" value="A1pp"/>
    <property type="match status" value="1"/>
</dbReference>
<dbReference type="SUPFAM" id="SSF52949">
    <property type="entry name" value="Macro domain-like"/>
    <property type="match status" value="1"/>
</dbReference>
<gene>
    <name evidence="2" type="ORF">UU93_C0016G0012</name>
</gene>
<feature type="domain" description="Macro" evidence="1">
    <location>
        <begin position="1"/>
        <end position="172"/>
    </location>
</feature>
<dbReference type="InterPro" id="IPR043472">
    <property type="entry name" value="Macro_dom-like"/>
</dbReference>
<dbReference type="PANTHER" id="PTHR11106">
    <property type="entry name" value="GANGLIOSIDE INDUCED DIFFERENTIATION ASSOCIATED PROTEIN 2-RELATED"/>
    <property type="match status" value="1"/>
</dbReference>
<dbReference type="PANTHER" id="PTHR11106:SF27">
    <property type="entry name" value="MACRO DOMAIN-CONTAINING PROTEIN"/>
    <property type="match status" value="1"/>
</dbReference>